<organism evidence="6 7">
    <name type="scientific">Allopontixanthobacter sediminis</name>
    <dbReference type="NCBI Taxonomy" id="1689985"/>
    <lineage>
        <taxon>Bacteria</taxon>
        <taxon>Pseudomonadati</taxon>
        <taxon>Pseudomonadota</taxon>
        <taxon>Alphaproteobacteria</taxon>
        <taxon>Sphingomonadales</taxon>
        <taxon>Erythrobacteraceae</taxon>
        <taxon>Allopontixanthobacter</taxon>
    </lineage>
</organism>
<dbReference type="CDD" id="cd00616">
    <property type="entry name" value="AHBA_syn"/>
    <property type="match status" value="1"/>
</dbReference>
<keyword evidence="7" id="KW-1185">Reference proteome</keyword>
<dbReference type="Gene3D" id="3.90.1150.10">
    <property type="entry name" value="Aspartate Aminotransferase, domain 1"/>
    <property type="match status" value="1"/>
</dbReference>
<dbReference type="InterPro" id="IPR000653">
    <property type="entry name" value="DegT/StrS_aminotransferase"/>
</dbReference>
<name>A0A845B2C6_9SPHN</name>
<dbReference type="InterPro" id="IPR015422">
    <property type="entry name" value="PyrdxlP-dep_Trfase_small"/>
</dbReference>
<dbReference type="GO" id="GO:0000271">
    <property type="term" value="P:polysaccharide biosynthetic process"/>
    <property type="evidence" value="ECO:0007669"/>
    <property type="project" value="TreeGrafter"/>
</dbReference>
<dbReference type="InterPro" id="IPR015424">
    <property type="entry name" value="PyrdxlP-dep_Trfase"/>
</dbReference>
<dbReference type="InterPro" id="IPR015421">
    <property type="entry name" value="PyrdxlP-dep_Trfase_major"/>
</dbReference>
<evidence type="ECO:0000256" key="3">
    <source>
        <dbReference type="PIRSR" id="PIRSR000390-2"/>
    </source>
</evidence>
<comment type="similarity">
    <text evidence="1 4">Belongs to the DegT/DnrJ/EryC1 family.</text>
</comment>
<dbReference type="Gene3D" id="3.40.640.10">
    <property type="entry name" value="Type I PLP-dependent aspartate aminotransferase-like (Major domain)"/>
    <property type="match status" value="1"/>
</dbReference>
<proteinExistence type="inferred from homology"/>
<dbReference type="PANTHER" id="PTHR30244">
    <property type="entry name" value="TRANSAMINASE"/>
    <property type="match status" value="1"/>
</dbReference>
<comment type="caution">
    <text evidence="6">The sequence shown here is derived from an EMBL/GenBank/DDBJ whole genome shotgun (WGS) entry which is preliminary data.</text>
</comment>
<dbReference type="GO" id="GO:0030170">
    <property type="term" value="F:pyridoxal phosphate binding"/>
    <property type="evidence" value="ECO:0007669"/>
    <property type="project" value="TreeGrafter"/>
</dbReference>
<dbReference type="PANTHER" id="PTHR30244:SF34">
    <property type="entry name" value="DTDP-4-AMINO-4,6-DIDEOXYGALACTOSE TRANSAMINASE"/>
    <property type="match status" value="1"/>
</dbReference>
<keyword evidence="3 4" id="KW-0663">Pyridoxal phosphate</keyword>
<keyword evidence="6" id="KW-0032">Aminotransferase</keyword>
<dbReference type="SUPFAM" id="SSF53383">
    <property type="entry name" value="PLP-dependent transferases"/>
    <property type="match status" value="1"/>
</dbReference>
<dbReference type="GO" id="GO:0008483">
    <property type="term" value="F:transaminase activity"/>
    <property type="evidence" value="ECO:0007669"/>
    <property type="project" value="UniProtKB-KW"/>
</dbReference>
<evidence type="ECO:0000256" key="4">
    <source>
        <dbReference type="RuleBase" id="RU004508"/>
    </source>
</evidence>
<dbReference type="OrthoDB" id="9768668at2"/>
<dbReference type="EMBL" id="WTYL01000002">
    <property type="protein sequence ID" value="MXP44336.1"/>
    <property type="molecule type" value="Genomic_DNA"/>
</dbReference>
<reference evidence="6 7" key="1">
    <citation type="submission" date="2019-12" db="EMBL/GenBank/DDBJ databases">
        <title>Genomic-based taxomic classification of the family Erythrobacteraceae.</title>
        <authorList>
            <person name="Xu L."/>
        </authorList>
    </citation>
    <scope>NUCLEOTIDE SEQUENCE [LARGE SCALE GENOMIC DNA]</scope>
    <source>
        <strain evidence="6 7">KCTC 42453</strain>
    </source>
</reference>
<keyword evidence="6" id="KW-0808">Transferase</keyword>
<dbReference type="AlphaFoldDB" id="A0A845B2C6"/>
<feature type="modified residue" description="N6-(pyridoxal phosphate)lysine" evidence="3">
    <location>
        <position position="217"/>
    </location>
</feature>
<accession>A0A845B2C6</accession>
<evidence type="ECO:0000313" key="7">
    <source>
        <dbReference type="Proteomes" id="UP000431922"/>
    </source>
</evidence>
<evidence type="ECO:0000256" key="2">
    <source>
        <dbReference type="PIRSR" id="PIRSR000390-1"/>
    </source>
</evidence>
<evidence type="ECO:0000256" key="5">
    <source>
        <dbReference type="SAM" id="MobiDB-lite"/>
    </source>
</evidence>
<gene>
    <name evidence="6" type="ORF">GRI65_07695</name>
</gene>
<dbReference type="Pfam" id="PF01041">
    <property type="entry name" value="DegT_DnrJ_EryC1"/>
    <property type="match status" value="1"/>
</dbReference>
<feature type="region of interest" description="Disordered" evidence="5">
    <location>
        <begin position="1"/>
        <end position="26"/>
    </location>
</feature>
<sequence>MTCRAKRCQNERARKPPGKISPKDTMQQDLALKPGVKSNWPAHQADEIQAAIRVLAEGRVNGLVHGHETAAFAEEFAKFCGAPYGICMANGTVTLEIGMRALGIGHGDEVIVPARSFFATASCVLAVGARPVFADIEESSHTIDPASVERLIGPRTRAVICVHLAGWPCDMAKLRGVCDVHGLLLIEDCAQAHGARIAGRSVGTFGDIASFSFCTDKIMSTGGEGGILLCRDEDVHERAWSLKDHGKNRQKLSDSGGRPGQFRYVHDIPGTNARMTELQAAIGRVQLRKLPDWHAARCRNAGVLSQMLSGHRSLELPLPPADVQHAWYKYYVTLAGDISRPSRERDRMIGILIAKGIPCGSGSCPDMSRELGVASFLPRRDGDLETARRVGERTIMFPVDHTLGRGDMECIAETLRGIG</sequence>
<dbReference type="Proteomes" id="UP000431922">
    <property type="component" value="Unassembled WGS sequence"/>
</dbReference>
<protein>
    <submittedName>
        <fullName evidence="6">Aminotransferase</fullName>
    </submittedName>
</protein>
<dbReference type="PIRSF" id="PIRSF000390">
    <property type="entry name" value="PLP_StrS"/>
    <property type="match status" value="1"/>
</dbReference>
<evidence type="ECO:0000256" key="1">
    <source>
        <dbReference type="ARBA" id="ARBA00037999"/>
    </source>
</evidence>
<evidence type="ECO:0000313" key="6">
    <source>
        <dbReference type="EMBL" id="MXP44336.1"/>
    </source>
</evidence>
<feature type="active site" description="Proton acceptor" evidence="2">
    <location>
        <position position="217"/>
    </location>
</feature>